<comment type="caution">
    <text evidence="2">The sequence shown here is derived from an EMBL/GenBank/DDBJ whole genome shotgun (WGS) entry which is preliminary data.</text>
</comment>
<evidence type="ECO:0000259" key="1">
    <source>
        <dbReference type="Pfam" id="PF13649"/>
    </source>
</evidence>
<dbReference type="SUPFAM" id="SSF53335">
    <property type="entry name" value="S-adenosyl-L-methionine-dependent methyltransferases"/>
    <property type="match status" value="1"/>
</dbReference>
<keyword evidence="3" id="KW-1185">Reference proteome</keyword>
<dbReference type="STRING" id="2518989.IMCC3088_2547"/>
<dbReference type="AlphaFoldDB" id="F3L4E6"/>
<evidence type="ECO:0000313" key="3">
    <source>
        <dbReference type="Proteomes" id="UP000005615"/>
    </source>
</evidence>
<dbReference type="InterPro" id="IPR029063">
    <property type="entry name" value="SAM-dependent_MTases_sf"/>
</dbReference>
<dbReference type="InterPro" id="IPR041698">
    <property type="entry name" value="Methyltransf_25"/>
</dbReference>
<organism evidence="2 3">
    <name type="scientific">Aequoribacter fuscus</name>
    <dbReference type="NCBI Taxonomy" id="2518989"/>
    <lineage>
        <taxon>Bacteria</taxon>
        <taxon>Pseudomonadati</taxon>
        <taxon>Pseudomonadota</taxon>
        <taxon>Gammaproteobacteria</taxon>
        <taxon>Cellvibrionales</taxon>
        <taxon>Halieaceae</taxon>
        <taxon>Aequoribacter</taxon>
    </lineage>
</organism>
<dbReference type="Proteomes" id="UP000005615">
    <property type="component" value="Unassembled WGS sequence"/>
</dbReference>
<accession>F3L4E6</accession>
<dbReference type="GO" id="GO:0032259">
    <property type="term" value="P:methylation"/>
    <property type="evidence" value="ECO:0007669"/>
    <property type="project" value="UniProtKB-KW"/>
</dbReference>
<name>F3L4E6_9GAMM</name>
<feature type="domain" description="Methyltransferase" evidence="1">
    <location>
        <begin position="35"/>
        <end position="102"/>
    </location>
</feature>
<dbReference type="EMBL" id="AEIG01000081">
    <property type="protein sequence ID" value="EGG28814.1"/>
    <property type="molecule type" value="Genomic_DNA"/>
</dbReference>
<evidence type="ECO:0000313" key="2">
    <source>
        <dbReference type="EMBL" id="EGG28814.1"/>
    </source>
</evidence>
<gene>
    <name evidence="2" type="ORF">IMCC3088_2547</name>
</gene>
<protein>
    <submittedName>
        <fullName evidence="2">Ribosomal RNA large subunit methyltransferase A</fullName>
    </submittedName>
</protein>
<keyword evidence="2" id="KW-0489">Methyltransferase</keyword>
<dbReference type="Gene3D" id="3.40.50.150">
    <property type="entry name" value="Vaccinia Virus protein VP39"/>
    <property type="match status" value="1"/>
</dbReference>
<reference evidence="2 3" key="1">
    <citation type="journal article" date="2011" name="J. Bacteriol.">
        <title>Genome sequence of strain IMCC3088, a proteorhodopsin-containing marine bacterium belonging to the OM60/NOR5 clade.</title>
        <authorList>
            <person name="Jang Y."/>
            <person name="Oh H.M."/>
            <person name="Kang I."/>
            <person name="Lee K."/>
            <person name="Yang S.J."/>
            <person name="Cho J.C."/>
        </authorList>
    </citation>
    <scope>NUCLEOTIDE SEQUENCE [LARGE SCALE GENOMIC DNA]</scope>
    <source>
        <strain evidence="2 3">IMCC3088</strain>
    </source>
</reference>
<dbReference type="GO" id="GO:0008168">
    <property type="term" value="F:methyltransferase activity"/>
    <property type="evidence" value="ECO:0007669"/>
    <property type="project" value="UniProtKB-KW"/>
</dbReference>
<dbReference type="CDD" id="cd02440">
    <property type="entry name" value="AdoMet_MTases"/>
    <property type="match status" value="1"/>
</dbReference>
<proteinExistence type="predicted"/>
<dbReference type="Pfam" id="PF13649">
    <property type="entry name" value="Methyltransf_25"/>
    <property type="match status" value="1"/>
</dbReference>
<keyword evidence="2" id="KW-0808">Transferase</keyword>
<dbReference type="eggNOG" id="COG2226">
    <property type="taxonomic scope" value="Bacteria"/>
</dbReference>
<sequence>MIQARRAIHEAGIYKPLAATLYDVIRERLQTPTNVLDIGCGEGYYSRYFHERMPSHQYFGLDISKAAIKTAAKQNTTIQYTVASAFRIPVESASVGLATRIFAPSDDGELHRILSRDGHYLEVGPAPNHLWELRKALYDEPTPHAPHRVALNRFDLVQQGQYHYPFDLNNDQLQHLIAATPFAHKGHREKRVLLLQRNQIVVTMAFEWRLFKKRP</sequence>